<keyword evidence="2" id="KW-1185">Reference proteome</keyword>
<sequence>MTWIASFSRRRRLAFSSGVSGAGESSSELSLEDSSSLSDELLDALLDSDADRSSWADFGVAMPESTDSLPDALLDALSLSELDGDNDRDLAFELDSSELVPDVDADLDRTRELCPRRWALGLCAIGSLTSRRDAATGSRWWPRERGRDSRARMFSGALLRGRLKPAGSKGFLSALCISSRNRGGGG</sequence>
<gene>
    <name evidence="1" type="ORF">PG996_009526</name>
</gene>
<accession>A0ABR1UL03</accession>
<evidence type="ECO:0000313" key="2">
    <source>
        <dbReference type="Proteomes" id="UP001446871"/>
    </source>
</evidence>
<evidence type="ECO:0000313" key="1">
    <source>
        <dbReference type="EMBL" id="KAK8059596.1"/>
    </source>
</evidence>
<comment type="caution">
    <text evidence="1">The sequence shown here is derived from an EMBL/GenBank/DDBJ whole genome shotgun (WGS) entry which is preliminary data.</text>
</comment>
<dbReference type="Proteomes" id="UP001446871">
    <property type="component" value="Unassembled WGS sequence"/>
</dbReference>
<protein>
    <submittedName>
        <fullName evidence="1">Uncharacterized protein</fullName>
    </submittedName>
</protein>
<organism evidence="1 2">
    <name type="scientific">Apiospora saccharicola</name>
    <dbReference type="NCBI Taxonomy" id="335842"/>
    <lineage>
        <taxon>Eukaryota</taxon>
        <taxon>Fungi</taxon>
        <taxon>Dikarya</taxon>
        <taxon>Ascomycota</taxon>
        <taxon>Pezizomycotina</taxon>
        <taxon>Sordariomycetes</taxon>
        <taxon>Xylariomycetidae</taxon>
        <taxon>Amphisphaeriales</taxon>
        <taxon>Apiosporaceae</taxon>
        <taxon>Apiospora</taxon>
    </lineage>
</organism>
<dbReference type="EMBL" id="JAQQWM010000006">
    <property type="protein sequence ID" value="KAK8059596.1"/>
    <property type="molecule type" value="Genomic_DNA"/>
</dbReference>
<reference evidence="1 2" key="1">
    <citation type="submission" date="2023-01" db="EMBL/GenBank/DDBJ databases">
        <title>Analysis of 21 Apiospora genomes using comparative genomics revels a genus with tremendous synthesis potential of carbohydrate active enzymes and secondary metabolites.</title>
        <authorList>
            <person name="Sorensen T."/>
        </authorList>
    </citation>
    <scope>NUCLEOTIDE SEQUENCE [LARGE SCALE GENOMIC DNA]</scope>
    <source>
        <strain evidence="1 2">CBS 83171</strain>
    </source>
</reference>
<proteinExistence type="predicted"/>
<name>A0ABR1UL03_9PEZI</name>